<evidence type="ECO:0000256" key="3">
    <source>
        <dbReference type="ARBA" id="ARBA00023163"/>
    </source>
</evidence>
<dbReference type="InterPro" id="IPR024097">
    <property type="entry name" value="bHLH_ZIP_TF"/>
</dbReference>
<dbReference type="PANTHER" id="PTHR12565">
    <property type="entry name" value="STEROL REGULATORY ELEMENT-BINDING PROTEIN"/>
    <property type="match status" value="1"/>
</dbReference>
<name>A0A7N0UKC3_KALFE</name>
<dbReference type="PANTHER" id="PTHR12565:SF184">
    <property type="entry name" value="BHLH TRANSCRIPTION FACTOR"/>
    <property type="match status" value="1"/>
</dbReference>
<accession>A0A7N0UKC3</accession>
<dbReference type="Gene3D" id="4.10.280.10">
    <property type="entry name" value="Helix-loop-helix DNA-binding domain"/>
    <property type="match status" value="1"/>
</dbReference>
<proteinExistence type="predicted"/>
<dbReference type="PROSITE" id="PS50888">
    <property type="entry name" value="BHLH"/>
    <property type="match status" value="1"/>
</dbReference>
<dbReference type="InterPro" id="IPR036638">
    <property type="entry name" value="HLH_DNA-bd_sf"/>
</dbReference>
<dbReference type="GO" id="GO:0046983">
    <property type="term" value="F:protein dimerization activity"/>
    <property type="evidence" value="ECO:0007669"/>
    <property type="project" value="InterPro"/>
</dbReference>
<dbReference type="SMART" id="SM00353">
    <property type="entry name" value="HLH"/>
    <property type="match status" value="1"/>
</dbReference>
<reference evidence="7" key="1">
    <citation type="submission" date="2021-01" db="UniProtKB">
        <authorList>
            <consortium name="EnsemblPlants"/>
        </authorList>
    </citation>
    <scope>IDENTIFICATION</scope>
</reference>
<feature type="domain" description="BHLH" evidence="6">
    <location>
        <begin position="224"/>
        <end position="274"/>
    </location>
</feature>
<dbReference type="EnsemblPlants" id="Kaladp0071s0396.1.v1.1">
    <property type="protein sequence ID" value="Kaladp0071s0396.1.v1.1"/>
    <property type="gene ID" value="Kaladp0071s0396.v1.1"/>
</dbReference>
<dbReference type="GO" id="GO:0003700">
    <property type="term" value="F:DNA-binding transcription factor activity"/>
    <property type="evidence" value="ECO:0007669"/>
    <property type="project" value="TreeGrafter"/>
</dbReference>
<dbReference type="Pfam" id="PF00010">
    <property type="entry name" value="HLH"/>
    <property type="match status" value="1"/>
</dbReference>
<keyword evidence="4" id="KW-0539">Nucleus</keyword>
<comment type="subcellular location">
    <subcellularLocation>
        <location evidence="1">Nucleus</location>
    </subcellularLocation>
</comment>
<dbReference type="Proteomes" id="UP000594263">
    <property type="component" value="Unplaced"/>
</dbReference>
<evidence type="ECO:0000313" key="8">
    <source>
        <dbReference type="Proteomes" id="UP000594263"/>
    </source>
</evidence>
<organism evidence="7 8">
    <name type="scientific">Kalanchoe fedtschenkoi</name>
    <name type="common">Lavender scallops</name>
    <name type="synonym">South American air plant</name>
    <dbReference type="NCBI Taxonomy" id="63787"/>
    <lineage>
        <taxon>Eukaryota</taxon>
        <taxon>Viridiplantae</taxon>
        <taxon>Streptophyta</taxon>
        <taxon>Embryophyta</taxon>
        <taxon>Tracheophyta</taxon>
        <taxon>Spermatophyta</taxon>
        <taxon>Magnoliopsida</taxon>
        <taxon>eudicotyledons</taxon>
        <taxon>Gunneridae</taxon>
        <taxon>Pentapetalae</taxon>
        <taxon>Saxifragales</taxon>
        <taxon>Crassulaceae</taxon>
        <taxon>Kalanchoe</taxon>
    </lineage>
</organism>
<dbReference type="Gramene" id="Kaladp0071s0396.1.v1.1">
    <property type="protein sequence ID" value="Kaladp0071s0396.1.v1.1"/>
    <property type="gene ID" value="Kaladp0071s0396.v1.1"/>
</dbReference>
<evidence type="ECO:0000256" key="4">
    <source>
        <dbReference type="ARBA" id="ARBA00023242"/>
    </source>
</evidence>
<sequence length="365" mass="41100">MSDYDASSGSRSQNDRTNNSMKFSCSGWDPFVFMSQSANLGAASSHLAANQGTSSSFHHHRSSSDAVRELLPCVESLLTCPSEMVGPFGVYPNMEEIASTDCFRRCQPKMGTGSTTMFVCSPTADCADDCEDYGDGPNRRKRNFDSFKVNPPENVGEVEQQMNHQPGRGSALRKERNHKKLSIGRHLCDGLDEKQPHSNVKESSQVRKESSKEEYVHVRARRGQATSSHSLAERARREKISQRMRLLQELVPGCNKVTGKAAMLEEIINYVQSLQQQVELLSMKLAAVNPQLNIHCIEQVVSNDVSCNMTSYLYNQHPAAQFHHWTPVISNNISSAMFHFYYRLPKFLSWRQDFTDNVLQNLPPM</sequence>
<dbReference type="GO" id="GO:0005634">
    <property type="term" value="C:nucleus"/>
    <property type="evidence" value="ECO:0007669"/>
    <property type="project" value="UniProtKB-SubCell"/>
</dbReference>
<evidence type="ECO:0000259" key="6">
    <source>
        <dbReference type="PROSITE" id="PS50888"/>
    </source>
</evidence>
<dbReference type="AlphaFoldDB" id="A0A7N0UKC3"/>
<keyword evidence="2" id="KW-0805">Transcription regulation</keyword>
<evidence type="ECO:0000313" key="7">
    <source>
        <dbReference type="EnsemblPlants" id="Kaladp0071s0396.1.v1.1"/>
    </source>
</evidence>
<dbReference type="CDD" id="cd18919">
    <property type="entry name" value="bHLH_AtBPE_like"/>
    <property type="match status" value="1"/>
</dbReference>
<evidence type="ECO:0000256" key="1">
    <source>
        <dbReference type="ARBA" id="ARBA00004123"/>
    </source>
</evidence>
<dbReference type="InterPro" id="IPR011598">
    <property type="entry name" value="bHLH_dom"/>
</dbReference>
<protein>
    <recommendedName>
        <fullName evidence="6">BHLH domain-containing protein</fullName>
    </recommendedName>
</protein>
<keyword evidence="8" id="KW-1185">Reference proteome</keyword>
<evidence type="ECO:0000256" key="2">
    <source>
        <dbReference type="ARBA" id="ARBA00023015"/>
    </source>
</evidence>
<feature type="region of interest" description="Disordered" evidence="5">
    <location>
        <begin position="189"/>
        <end position="213"/>
    </location>
</feature>
<evidence type="ECO:0000256" key="5">
    <source>
        <dbReference type="SAM" id="MobiDB-lite"/>
    </source>
</evidence>
<keyword evidence="3" id="KW-0804">Transcription</keyword>
<dbReference type="SUPFAM" id="SSF47459">
    <property type="entry name" value="HLH, helix-loop-helix DNA-binding domain"/>
    <property type="match status" value="1"/>
</dbReference>
<dbReference type="FunFam" id="4.10.280.10:FF:000002">
    <property type="entry name" value="Basic helix-loop-helix transcription factor"/>
    <property type="match status" value="1"/>
</dbReference>